<dbReference type="RefSeq" id="WP_270038197.1">
    <property type="nucleotide sequence ID" value="NZ_JAPDOD010000002.1"/>
</dbReference>
<evidence type="ECO:0000313" key="10">
    <source>
        <dbReference type="Proteomes" id="UP001149140"/>
    </source>
</evidence>
<evidence type="ECO:0000256" key="7">
    <source>
        <dbReference type="PROSITE-ProRule" id="PRU10141"/>
    </source>
</evidence>
<comment type="caution">
    <text evidence="9">The sequence shown here is derived from an EMBL/GenBank/DDBJ whole genome shotgun (WGS) entry which is preliminary data.</text>
</comment>
<evidence type="ECO:0000256" key="5">
    <source>
        <dbReference type="ARBA" id="ARBA00022777"/>
    </source>
</evidence>
<evidence type="ECO:0000256" key="2">
    <source>
        <dbReference type="ARBA" id="ARBA00022527"/>
    </source>
</evidence>
<keyword evidence="3" id="KW-0808">Transferase</keyword>
<dbReference type="Gene3D" id="3.30.200.20">
    <property type="entry name" value="Phosphorylase Kinase, domain 1"/>
    <property type="match status" value="1"/>
</dbReference>
<dbReference type="SMART" id="SM00220">
    <property type="entry name" value="S_TKc"/>
    <property type="match status" value="1"/>
</dbReference>
<dbReference type="AlphaFoldDB" id="A0A9X3MPM1"/>
<dbReference type="InterPro" id="IPR011009">
    <property type="entry name" value="Kinase-like_dom_sf"/>
</dbReference>
<gene>
    <name evidence="9" type="ORF">OM076_04300</name>
</gene>
<dbReference type="InterPro" id="IPR008271">
    <property type="entry name" value="Ser/Thr_kinase_AS"/>
</dbReference>
<dbReference type="Pfam" id="PF00069">
    <property type="entry name" value="Pkinase"/>
    <property type="match status" value="1"/>
</dbReference>
<dbReference type="FunFam" id="1.10.510.10:FF:000021">
    <property type="entry name" value="Serine/threonine protein kinase"/>
    <property type="match status" value="1"/>
</dbReference>
<dbReference type="InterPro" id="IPR000719">
    <property type="entry name" value="Prot_kinase_dom"/>
</dbReference>
<dbReference type="EMBL" id="JAPDOD010000002">
    <property type="protein sequence ID" value="MDA0159476.1"/>
    <property type="molecule type" value="Genomic_DNA"/>
</dbReference>
<dbReference type="Proteomes" id="UP001149140">
    <property type="component" value="Unassembled WGS sequence"/>
</dbReference>
<evidence type="ECO:0000259" key="8">
    <source>
        <dbReference type="PROSITE" id="PS50011"/>
    </source>
</evidence>
<dbReference type="CDD" id="cd14014">
    <property type="entry name" value="STKc_PknB_like"/>
    <property type="match status" value="1"/>
</dbReference>
<dbReference type="PROSITE" id="PS50011">
    <property type="entry name" value="PROTEIN_KINASE_DOM"/>
    <property type="match status" value="1"/>
</dbReference>
<evidence type="ECO:0000256" key="1">
    <source>
        <dbReference type="ARBA" id="ARBA00012513"/>
    </source>
</evidence>
<sequence length="419" mass="44933">MADASDDRRIGSVIAGYRIDSRIGRGGMGVVYRAHHLSLERVAALKVIAPDLAESSGFRERFSREARVAAALTHPSIVTVYDAGEVDGTLYLAMQFIEGSDLARILATDGRLKPYRAIDVCRQIGDALDAAHERGLIHRDVKPANVLIEGRNAYLTDFGLTKRLGGTQVTMAGDVVGTIHYVAPEQIEGREVTARSDVYSLGCVLFHCLTGRMPYERDTDVAVIYAHLSEPPPRPSRVRPELPDGFDDVIAKALDKNPDRRFQTCSELMAAAKAVVESAGPLSETLPPRRASTTGAPLEEVRDARRSRVLLAGVDASTRAIAHVALGGRVDMREAASAGALDAARDARPDLVILGAAEIVGALRADPLTRDSKLLLVVDESAGRDPRAAGADERLSTPFSPLQLQVKLRKLLGADAVGA</sequence>
<keyword evidence="4 7" id="KW-0547">Nucleotide-binding</keyword>
<feature type="domain" description="Protein kinase" evidence="8">
    <location>
        <begin position="17"/>
        <end position="276"/>
    </location>
</feature>
<evidence type="ECO:0000256" key="4">
    <source>
        <dbReference type="ARBA" id="ARBA00022741"/>
    </source>
</evidence>
<keyword evidence="5 9" id="KW-0418">Kinase</keyword>
<keyword evidence="2 9" id="KW-0723">Serine/threonine-protein kinase</keyword>
<dbReference type="GO" id="GO:0005524">
    <property type="term" value="F:ATP binding"/>
    <property type="evidence" value="ECO:0007669"/>
    <property type="project" value="UniProtKB-UniRule"/>
</dbReference>
<dbReference type="InterPro" id="IPR017441">
    <property type="entry name" value="Protein_kinase_ATP_BS"/>
</dbReference>
<dbReference type="PANTHER" id="PTHR43289:SF6">
    <property type="entry name" value="SERINE_THREONINE-PROTEIN KINASE NEKL-3"/>
    <property type="match status" value="1"/>
</dbReference>
<accession>A0A9X3MPM1</accession>
<dbReference type="Gene3D" id="1.10.510.10">
    <property type="entry name" value="Transferase(Phosphotransferase) domain 1"/>
    <property type="match status" value="1"/>
</dbReference>
<evidence type="ECO:0000313" key="9">
    <source>
        <dbReference type="EMBL" id="MDA0159476.1"/>
    </source>
</evidence>
<keyword evidence="6 7" id="KW-0067">ATP-binding</keyword>
<protein>
    <recommendedName>
        <fullName evidence="1">non-specific serine/threonine protein kinase</fullName>
        <ecNumber evidence="1">2.7.11.1</ecNumber>
    </recommendedName>
</protein>
<feature type="binding site" evidence="7">
    <location>
        <position position="46"/>
    </location>
    <ligand>
        <name>ATP</name>
        <dbReference type="ChEBI" id="CHEBI:30616"/>
    </ligand>
</feature>
<organism evidence="9 10">
    <name type="scientific">Solirubrobacter ginsenosidimutans</name>
    <dbReference type="NCBI Taxonomy" id="490573"/>
    <lineage>
        <taxon>Bacteria</taxon>
        <taxon>Bacillati</taxon>
        <taxon>Actinomycetota</taxon>
        <taxon>Thermoleophilia</taxon>
        <taxon>Solirubrobacterales</taxon>
        <taxon>Solirubrobacteraceae</taxon>
        <taxon>Solirubrobacter</taxon>
    </lineage>
</organism>
<dbReference type="GO" id="GO:0004674">
    <property type="term" value="F:protein serine/threonine kinase activity"/>
    <property type="evidence" value="ECO:0007669"/>
    <property type="project" value="UniProtKB-KW"/>
</dbReference>
<dbReference type="PROSITE" id="PS00107">
    <property type="entry name" value="PROTEIN_KINASE_ATP"/>
    <property type="match status" value="1"/>
</dbReference>
<name>A0A9X3MPM1_9ACTN</name>
<dbReference type="SUPFAM" id="SSF56112">
    <property type="entry name" value="Protein kinase-like (PK-like)"/>
    <property type="match status" value="1"/>
</dbReference>
<dbReference type="PROSITE" id="PS00108">
    <property type="entry name" value="PROTEIN_KINASE_ST"/>
    <property type="match status" value="1"/>
</dbReference>
<proteinExistence type="predicted"/>
<dbReference type="EC" id="2.7.11.1" evidence="1"/>
<evidence type="ECO:0000256" key="3">
    <source>
        <dbReference type="ARBA" id="ARBA00022679"/>
    </source>
</evidence>
<evidence type="ECO:0000256" key="6">
    <source>
        <dbReference type="ARBA" id="ARBA00022840"/>
    </source>
</evidence>
<dbReference type="PANTHER" id="PTHR43289">
    <property type="entry name" value="MITOGEN-ACTIVATED PROTEIN KINASE KINASE KINASE 20-RELATED"/>
    <property type="match status" value="1"/>
</dbReference>
<keyword evidence="10" id="KW-1185">Reference proteome</keyword>
<reference evidence="9" key="1">
    <citation type="submission" date="2022-10" db="EMBL/GenBank/DDBJ databases">
        <title>The WGS of Solirubrobacter ginsenosidimutans DSM 21036.</title>
        <authorList>
            <person name="Jiang Z."/>
        </authorList>
    </citation>
    <scope>NUCLEOTIDE SEQUENCE</scope>
    <source>
        <strain evidence="9">DSM 21036</strain>
    </source>
</reference>